<evidence type="ECO:0000256" key="6">
    <source>
        <dbReference type="ARBA" id="ARBA00022692"/>
    </source>
</evidence>
<dbReference type="SUPFAM" id="SSF51735">
    <property type="entry name" value="NAD(P)-binding Rossmann-fold domains"/>
    <property type="match status" value="1"/>
</dbReference>
<keyword evidence="12" id="KW-0472">Membrane</keyword>
<keyword evidence="13" id="KW-0325">Glycoprotein</keyword>
<dbReference type="Pfam" id="PF16363">
    <property type="entry name" value="GDP_Man_Dehyd"/>
    <property type="match status" value="1"/>
</dbReference>
<dbReference type="PANTHER" id="PTHR43078">
    <property type="entry name" value="UDP-GLUCURONIC ACID DECARBOXYLASE-RELATED"/>
    <property type="match status" value="1"/>
</dbReference>
<evidence type="ECO:0000256" key="7">
    <source>
        <dbReference type="ARBA" id="ARBA00022793"/>
    </source>
</evidence>
<dbReference type="InterPro" id="IPR044516">
    <property type="entry name" value="UXS-like"/>
</dbReference>
<evidence type="ECO:0000313" key="17">
    <source>
        <dbReference type="Proteomes" id="UP000195514"/>
    </source>
</evidence>
<keyword evidence="14" id="KW-0456">Lyase</keyword>
<evidence type="ECO:0000256" key="12">
    <source>
        <dbReference type="ARBA" id="ARBA00023136"/>
    </source>
</evidence>
<evidence type="ECO:0000256" key="1">
    <source>
        <dbReference type="ARBA" id="ARBA00001911"/>
    </source>
</evidence>
<dbReference type="GO" id="GO:0048040">
    <property type="term" value="F:UDP-glucuronate decarboxylase activity"/>
    <property type="evidence" value="ECO:0007669"/>
    <property type="project" value="UniProtKB-EC"/>
</dbReference>
<dbReference type="FunFam" id="3.40.50.720:FF:000065">
    <property type="entry name" value="UDP-glucuronic acid decarboxylase 1"/>
    <property type="match status" value="1"/>
</dbReference>
<comment type="cofactor">
    <cofactor evidence="1">
        <name>NAD(+)</name>
        <dbReference type="ChEBI" id="CHEBI:57540"/>
    </cofactor>
</comment>
<accession>A0A1Y6K659</accession>
<gene>
    <name evidence="16" type="ORF">CFX1CAM_1262</name>
</gene>
<evidence type="ECO:0000256" key="10">
    <source>
        <dbReference type="ARBA" id="ARBA00023027"/>
    </source>
</evidence>
<keyword evidence="10" id="KW-0520">NAD</keyword>
<keyword evidence="11" id="KW-0333">Golgi apparatus</keyword>
<dbReference type="PANTHER" id="PTHR43078:SF6">
    <property type="entry name" value="UDP-GLUCURONIC ACID DECARBOXYLASE 1"/>
    <property type="match status" value="1"/>
</dbReference>
<evidence type="ECO:0000256" key="3">
    <source>
        <dbReference type="ARBA" id="ARBA00005100"/>
    </source>
</evidence>
<evidence type="ECO:0000256" key="9">
    <source>
        <dbReference type="ARBA" id="ARBA00022989"/>
    </source>
</evidence>
<dbReference type="AlphaFoldDB" id="A0A1Y6K659"/>
<comment type="pathway">
    <text evidence="3">Nucleotide-sugar biosynthesis; UDP-alpha-D-xylose biosynthesis; UDP-alpha-D-xylose from UDP-alpha-D-glucuronate: step 1/1.</text>
</comment>
<dbReference type="PRINTS" id="PR01713">
    <property type="entry name" value="NUCEPIMERASE"/>
</dbReference>
<evidence type="ECO:0000259" key="15">
    <source>
        <dbReference type="Pfam" id="PF16363"/>
    </source>
</evidence>
<feature type="domain" description="NAD(P)-binding" evidence="15">
    <location>
        <begin position="15"/>
        <end position="316"/>
    </location>
</feature>
<dbReference type="GO" id="GO:0033320">
    <property type="term" value="P:UDP-D-xylose biosynthetic process"/>
    <property type="evidence" value="ECO:0007669"/>
    <property type="project" value="UniProtKB-UniPathway"/>
</dbReference>
<evidence type="ECO:0000313" key="16">
    <source>
        <dbReference type="EMBL" id="SMX54327.1"/>
    </source>
</evidence>
<dbReference type="Proteomes" id="UP000195514">
    <property type="component" value="Chromosome I"/>
</dbReference>
<proteinExistence type="inferred from homology"/>
<dbReference type="Gene3D" id="3.40.50.720">
    <property type="entry name" value="NAD(P)-binding Rossmann-like Domain"/>
    <property type="match status" value="1"/>
</dbReference>
<keyword evidence="7" id="KW-0210">Decarboxylase</keyword>
<keyword evidence="6" id="KW-0812">Transmembrane</keyword>
<dbReference type="CDD" id="cd05230">
    <property type="entry name" value="UGD_SDR_e"/>
    <property type="match status" value="1"/>
</dbReference>
<dbReference type="GO" id="GO:0042732">
    <property type="term" value="P:D-xylose metabolic process"/>
    <property type="evidence" value="ECO:0007669"/>
    <property type="project" value="InterPro"/>
</dbReference>
<evidence type="ECO:0000256" key="2">
    <source>
        <dbReference type="ARBA" id="ARBA00004447"/>
    </source>
</evidence>
<keyword evidence="17" id="KW-1185">Reference proteome</keyword>
<keyword evidence="8" id="KW-0735">Signal-anchor</keyword>
<evidence type="ECO:0000256" key="4">
    <source>
        <dbReference type="ARBA" id="ARBA00007505"/>
    </source>
</evidence>
<sequence length="325" mass="36445">MDDQIKESEATMRILLTGAAGFLGSHFADRLLAEGHMVIGMDNFITGNRENIVHLNENPNFSFIFHDVSNFIQVTSPIDYVVHFASPASPNPASPLGYPNLPIQTLKAGALGTHNTLGVARAFKSKFLLASTSEIYGDPLEHPQKETYRGNVDPLGPRSVYDEAKRFAEALTMAYHRFHNIDTRIVRIFNTYGPRMRIDDGRVIPNFLLQAMHGEPLTIYGDGYQTRSFCYVDDLIEGIYRLMMSDYHAPVNIGNPAEISIRELANLVNELTGNPSGIIEQAEKRHSNDPQRRQPDITLARSILGWEPKTSLREGLLLTIPHFKK</sequence>
<dbReference type="EC" id="4.1.1.35" evidence="5"/>
<reference evidence="17" key="1">
    <citation type="submission" date="2017-05" db="EMBL/GenBank/DDBJ databases">
        <authorList>
            <person name="Kirkegaard R."/>
            <person name="Mcilroy J S."/>
        </authorList>
    </citation>
    <scope>NUCLEOTIDE SEQUENCE [LARGE SCALE GENOMIC DNA]</scope>
</reference>
<dbReference type="GO" id="GO:0005737">
    <property type="term" value="C:cytoplasm"/>
    <property type="evidence" value="ECO:0007669"/>
    <property type="project" value="TreeGrafter"/>
</dbReference>
<evidence type="ECO:0000256" key="11">
    <source>
        <dbReference type="ARBA" id="ARBA00023034"/>
    </source>
</evidence>
<dbReference type="InterPro" id="IPR036291">
    <property type="entry name" value="NAD(P)-bd_dom_sf"/>
</dbReference>
<evidence type="ECO:0000256" key="14">
    <source>
        <dbReference type="ARBA" id="ARBA00023239"/>
    </source>
</evidence>
<dbReference type="KEGG" id="abat:CFX1CAM_1262"/>
<name>A0A1Y6K659_9CHLR</name>
<evidence type="ECO:0000256" key="13">
    <source>
        <dbReference type="ARBA" id="ARBA00023180"/>
    </source>
</evidence>
<comment type="subcellular location">
    <subcellularLocation>
        <location evidence="2">Golgi apparatus</location>
        <location evidence="2">Golgi stack membrane</location>
        <topology evidence="2">Single-pass type II membrane protein</topology>
    </subcellularLocation>
</comment>
<protein>
    <recommendedName>
        <fullName evidence="5">UDP-glucuronate decarboxylase</fullName>
        <ecNumber evidence="5">4.1.1.35</ecNumber>
    </recommendedName>
</protein>
<comment type="similarity">
    <text evidence="4">Belongs to the NAD(P)-dependent epimerase/dehydratase family. UDP-glucuronic acid decarboxylase subfamily.</text>
</comment>
<evidence type="ECO:0000256" key="5">
    <source>
        <dbReference type="ARBA" id="ARBA00012290"/>
    </source>
</evidence>
<evidence type="ECO:0000256" key="8">
    <source>
        <dbReference type="ARBA" id="ARBA00022968"/>
    </source>
</evidence>
<dbReference type="UniPathway" id="UPA00796">
    <property type="reaction ID" value="UER00771"/>
</dbReference>
<keyword evidence="9" id="KW-1133">Transmembrane helix</keyword>
<dbReference type="GO" id="GO:0070403">
    <property type="term" value="F:NAD+ binding"/>
    <property type="evidence" value="ECO:0007669"/>
    <property type="project" value="InterPro"/>
</dbReference>
<dbReference type="EMBL" id="LT859958">
    <property type="protein sequence ID" value="SMX54327.1"/>
    <property type="molecule type" value="Genomic_DNA"/>
</dbReference>
<organism evidence="16 17">
    <name type="scientific">Candidatus Brevifilum fermentans</name>
    <dbReference type="NCBI Taxonomy" id="1986204"/>
    <lineage>
        <taxon>Bacteria</taxon>
        <taxon>Bacillati</taxon>
        <taxon>Chloroflexota</taxon>
        <taxon>Anaerolineae</taxon>
        <taxon>Anaerolineales</taxon>
        <taxon>Anaerolineaceae</taxon>
        <taxon>Candidatus Brevifilum</taxon>
    </lineage>
</organism>
<dbReference type="InterPro" id="IPR016040">
    <property type="entry name" value="NAD(P)-bd_dom"/>
</dbReference>